<dbReference type="KEGG" id="dwu:DVJ83_14855"/>
<proteinExistence type="predicted"/>
<keyword evidence="5" id="KW-0614">Plasmid</keyword>
<dbReference type="Proteomes" id="UP000652720">
    <property type="component" value="Unassembled WGS sequence"/>
</dbReference>
<dbReference type="CDD" id="cd00093">
    <property type="entry name" value="HTH_XRE"/>
    <property type="match status" value="1"/>
</dbReference>
<evidence type="ECO:0000313" key="5">
    <source>
        <dbReference type="EMBL" id="AXH00464.1"/>
    </source>
</evidence>
<gene>
    <name evidence="5" type="ORF">DVJ83_14855</name>
    <name evidence="8" type="ORF">GCM10008021_26230</name>
    <name evidence="6" type="ORF">GCM10010914_20690</name>
    <name evidence="7" type="ORF">GCM10010914_29900</name>
</gene>
<dbReference type="PANTHER" id="PTHR46797">
    <property type="entry name" value="HTH-TYPE TRANSCRIPTIONAL REGULATOR"/>
    <property type="match status" value="1"/>
</dbReference>
<evidence type="ECO:0000256" key="2">
    <source>
        <dbReference type="ARBA" id="ARBA00023125"/>
    </source>
</evidence>
<evidence type="ECO:0000256" key="1">
    <source>
        <dbReference type="ARBA" id="ARBA00023015"/>
    </source>
</evidence>
<keyword evidence="10" id="KW-1185">Reference proteome</keyword>
<dbReference type="Pfam" id="PF01381">
    <property type="entry name" value="HTH_3"/>
    <property type="match status" value="1"/>
</dbReference>
<dbReference type="EMBL" id="BMMA01000051">
    <property type="protein sequence ID" value="GGI93342.1"/>
    <property type="molecule type" value="Genomic_DNA"/>
</dbReference>
<dbReference type="Proteomes" id="UP000253744">
    <property type="component" value="Plasmid pDrdB"/>
</dbReference>
<reference evidence="10" key="4">
    <citation type="journal article" date="2019" name="Int. J. Syst. Evol. Microbiol.">
        <title>The Global Catalogue of Microorganisms (GCM) 10K type strain sequencing project: providing services to taxonomists for standard genome sequencing and annotation.</title>
        <authorList>
            <consortium name="The Broad Institute Genomics Platform"/>
            <consortium name="The Broad Institute Genome Sequencing Center for Infectious Disease"/>
            <person name="Wu L."/>
            <person name="Ma J."/>
        </authorList>
    </citation>
    <scope>NUCLEOTIDE SEQUENCE [LARGE SCALE GENOMIC DNA]</scope>
    <source>
        <strain evidence="10">CGMCC 1.8884</strain>
    </source>
</reference>
<evidence type="ECO:0000256" key="3">
    <source>
        <dbReference type="ARBA" id="ARBA00023163"/>
    </source>
</evidence>
<dbReference type="EMBL" id="CP031160">
    <property type="protein sequence ID" value="AXH00464.1"/>
    <property type="molecule type" value="Genomic_DNA"/>
</dbReference>
<dbReference type="InterPro" id="IPR001387">
    <property type="entry name" value="Cro/C1-type_HTH"/>
</dbReference>
<protein>
    <submittedName>
        <fullName evidence="5">XRE family transcriptional regulator</fullName>
    </submittedName>
</protein>
<dbReference type="PANTHER" id="PTHR46797:SF23">
    <property type="entry name" value="HTH-TYPE TRANSCRIPTIONAL REGULATOR SUTR"/>
    <property type="match status" value="1"/>
</dbReference>
<dbReference type="Proteomes" id="UP000630135">
    <property type="component" value="Unassembled WGS sequence"/>
</dbReference>
<evidence type="ECO:0000313" key="7">
    <source>
        <dbReference type="EMBL" id="GGI93342.1"/>
    </source>
</evidence>
<dbReference type="PROSITE" id="PS50943">
    <property type="entry name" value="HTH_CROC1"/>
    <property type="match status" value="1"/>
</dbReference>
<evidence type="ECO:0000313" key="8">
    <source>
        <dbReference type="EMBL" id="GGP30972.1"/>
    </source>
</evidence>
<reference evidence="6" key="5">
    <citation type="submission" date="2023-08" db="EMBL/GenBank/DDBJ databases">
        <authorList>
            <person name="Sun Q."/>
            <person name="Zhou Y."/>
        </authorList>
    </citation>
    <scope>NUCLEOTIDE SEQUENCE</scope>
    <source>
        <strain evidence="8">CGMCC 1.8884</strain>
        <strain evidence="6">CGMCC 1.8885</strain>
    </source>
</reference>
<name>A0A345IL91_9DEIO</name>
<sequence>MPTEPRPVSPSRLLFANRVRQERKARGWTQEDLGERCDLSWNYIGQVERGTRNISVDNMDAIAQAFNLHLADLLLPGASVRAETEIAEEKAPPHE</sequence>
<keyword evidence="2" id="KW-0238">DNA-binding</keyword>
<accession>A0A345IL91</accession>
<dbReference type="GO" id="GO:0003700">
    <property type="term" value="F:DNA-binding transcription factor activity"/>
    <property type="evidence" value="ECO:0007669"/>
    <property type="project" value="TreeGrafter"/>
</dbReference>
<feature type="domain" description="HTH cro/C1-type" evidence="4">
    <location>
        <begin position="19"/>
        <end position="73"/>
    </location>
</feature>
<keyword evidence="1" id="KW-0805">Transcription regulation</keyword>
<geneLocation type="plasmid" evidence="5">
    <name>pDrdB</name>
</geneLocation>
<reference evidence="8" key="1">
    <citation type="journal article" date="2014" name="Int. J. Syst. Evol. Microbiol.">
        <title>Complete genome of a new Firmicutes species belonging to the dominant human colonic microbiota ('Ruminococcus bicirculans') reveals two chromosomes and a selective capacity to utilize plant glucans.</title>
        <authorList>
            <consortium name="NISC Comparative Sequencing Program"/>
            <person name="Wegmann U."/>
            <person name="Louis P."/>
            <person name="Goesmann A."/>
            <person name="Henrissat B."/>
            <person name="Duncan S.H."/>
            <person name="Flint H.J."/>
        </authorList>
    </citation>
    <scope>NUCLEOTIDE SEQUENCE</scope>
    <source>
        <strain evidence="8">CGMCC 1.8884</strain>
    </source>
</reference>
<dbReference type="Gene3D" id="1.10.260.40">
    <property type="entry name" value="lambda repressor-like DNA-binding domains"/>
    <property type="match status" value="1"/>
</dbReference>
<dbReference type="InterPro" id="IPR050807">
    <property type="entry name" value="TransReg_Diox_bact_type"/>
</dbReference>
<evidence type="ECO:0000259" key="4">
    <source>
        <dbReference type="PROSITE" id="PS50943"/>
    </source>
</evidence>
<organism evidence="5 9">
    <name type="scientific">Deinococcus wulumuqiensis</name>
    <dbReference type="NCBI Taxonomy" id="980427"/>
    <lineage>
        <taxon>Bacteria</taxon>
        <taxon>Thermotogati</taxon>
        <taxon>Deinococcota</taxon>
        <taxon>Deinococci</taxon>
        <taxon>Deinococcales</taxon>
        <taxon>Deinococcaceae</taxon>
        <taxon>Deinococcus</taxon>
    </lineage>
</organism>
<dbReference type="EMBL" id="BMMA01000020">
    <property type="protein sequence ID" value="GGI86165.1"/>
    <property type="molecule type" value="Genomic_DNA"/>
</dbReference>
<dbReference type="GeneID" id="59166672"/>
<dbReference type="SUPFAM" id="SSF47413">
    <property type="entry name" value="lambda repressor-like DNA-binding domains"/>
    <property type="match status" value="1"/>
</dbReference>
<dbReference type="SMART" id="SM00530">
    <property type="entry name" value="HTH_XRE"/>
    <property type="match status" value="1"/>
</dbReference>
<dbReference type="AlphaFoldDB" id="A0A345IL91"/>
<geneLocation type="plasmid" evidence="9">
    <name>pdrdb</name>
</geneLocation>
<dbReference type="GO" id="GO:0003677">
    <property type="term" value="F:DNA binding"/>
    <property type="evidence" value="ECO:0007669"/>
    <property type="project" value="UniProtKB-KW"/>
</dbReference>
<evidence type="ECO:0000313" key="6">
    <source>
        <dbReference type="EMBL" id="GGI86165.1"/>
    </source>
</evidence>
<dbReference type="GO" id="GO:0005829">
    <property type="term" value="C:cytosol"/>
    <property type="evidence" value="ECO:0007669"/>
    <property type="project" value="TreeGrafter"/>
</dbReference>
<evidence type="ECO:0000313" key="9">
    <source>
        <dbReference type="Proteomes" id="UP000253744"/>
    </source>
</evidence>
<dbReference type="RefSeq" id="WP_081608306.1">
    <property type="nucleotide sequence ID" value="NZ_BMLZ01000045.1"/>
</dbReference>
<reference evidence="6" key="2">
    <citation type="journal article" date="2014" name="Int. J. Syst. Evol. Microbiol.">
        <title>Complete genome sequence of Corynebacterium casei LMG S-19264T (=DSM 44701T), isolated from a smear-ripened cheese.</title>
        <authorList>
            <consortium name="US DOE Joint Genome Institute (JGI-PGF)"/>
            <person name="Walter F."/>
            <person name="Albersmeier A."/>
            <person name="Kalinowski J."/>
            <person name="Ruckert C."/>
        </authorList>
    </citation>
    <scope>NUCLEOTIDE SEQUENCE</scope>
    <source>
        <strain evidence="6">CGMCC 1.8885</strain>
    </source>
</reference>
<keyword evidence="3" id="KW-0804">Transcription</keyword>
<reference evidence="5 9" key="3">
    <citation type="submission" date="2018-07" db="EMBL/GenBank/DDBJ databases">
        <title>Complete Genome and Methylome Analysis of Deinococcus wulumuqiensis NEB 479.</title>
        <authorList>
            <person name="Fomenkov A."/>
            <person name="Luyten Y."/>
            <person name="Vincze T."/>
            <person name="Anton B.P."/>
            <person name="Clark T."/>
            <person name="Roberts R.J."/>
            <person name="Morgan R.D."/>
        </authorList>
    </citation>
    <scope>NUCLEOTIDE SEQUENCE [LARGE SCALE GENOMIC DNA]</scope>
    <source>
        <strain evidence="5 9">NEB 479</strain>
        <plasmid evidence="5">pDrdB</plasmid>
        <plasmid evidence="9">Plasmid pdrdb</plasmid>
    </source>
</reference>
<dbReference type="InterPro" id="IPR010982">
    <property type="entry name" value="Lambda_DNA-bd_dom_sf"/>
</dbReference>
<dbReference type="EMBL" id="BMLZ01000045">
    <property type="protein sequence ID" value="GGP30972.1"/>
    <property type="molecule type" value="Genomic_DNA"/>
</dbReference>
<evidence type="ECO:0000313" key="10">
    <source>
        <dbReference type="Proteomes" id="UP000630135"/>
    </source>
</evidence>